<dbReference type="InterPro" id="IPR005814">
    <property type="entry name" value="Aminotrans_3"/>
</dbReference>
<evidence type="ECO:0000256" key="4">
    <source>
        <dbReference type="ARBA" id="ARBA00022679"/>
    </source>
</evidence>
<dbReference type="NCBIfam" id="TIGR00709">
    <property type="entry name" value="dat"/>
    <property type="match status" value="1"/>
</dbReference>
<gene>
    <name evidence="7" type="ORF">EP164_10465</name>
</gene>
<proteinExistence type="inferred from homology"/>
<evidence type="ECO:0000256" key="3">
    <source>
        <dbReference type="ARBA" id="ARBA00022576"/>
    </source>
</evidence>
<accession>A0A5C4RHS9</accession>
<dbReference type="AlphaFoldDB" id="A0A5C4RHS9"/>
<dbReference type="GO" id="GO:0008483">
    <property type="term" value="F:transaminase activity"/>
    <property type="evidence" value="ECO:0007669"/>
    <property type="project" value="UniProtKB-KW"/>
</dbReference>
<evidence type="ECO:0000256" key="6">
    <source>
        <dbReference type="RuleBase" id="RU003560"/>
    </source>
</evidence>
<dbReference type="Pfam" id="PF00202">
    <property type="entry name" value="Aminotran_3"/>
    <property type="match status" value="1"/>
</dbReference>
<evidence type="ECO:0000256" key="2">
    <source>
        <dbReference type="ARBA" id="ARBA00008954"/>
    </source>
</evidence>
<dbReference type="Gene3D" id="3.90.1150.10">
    <property type="entry name" value="Aspartate Aminotransferase, domain 1"/>
    <property type="match status" value="1"/>
</dbReference>
<reference evidence="7 8" key="1">
    <citation type="submission" date="2019-01" db="EMBL/GenBank/DDBJ databases">
        <title>Draft genome assembly of Photorhabdus luminescens subsp. sonorensis Caborca.</title>
        <authorList>
            <person name="Duong D.A."/>
            <person name="Espinosa-Artiles P."/>
            <person name="Orozco R.A."/>
            <person name="Molnar I."/>
            <person name="Stock P."/>
        </authorList>
    </citation>
    <scope>NUCLEOTIDE SEQUENCE [LARGE SCALE GENOMIC DNA]</scope>
    <source>
        <strain evidence="7 8">Caborca</strain>
    </source>
</reference>
<evidence type="ECO:0000313" key="7">
    <source>
        <dbReference type="EMBL" id="TNH43570.1"/>
    </source>
</evidence>
<comment type="cofactor">
    <cofactor evidence="1">
        <name>pyridoxal 5'-phosphate</name>
        <dbReference type="ChEBI" id="CHEBI:597326"/>
    </cofactor>
</comment>
<evidence type="ECO:0000256" key="5">
    <source>
        <dbReference type="ARBA" id="ARBA00022898"/>
    </source>
</evidence>
<dbReference type="InterPro" id="IPR015421">
    <property type="entry name" value="PyrdxlP-dep_Trfase_major"/>
</dbReference>
<dbReference type="InterPro" id="IPR015422">
    <property type="entry name" value="PyrdxlP-dep_Trfase_small"/>
</dbReference>
<dbReference type="PIRSF" id="PIRSF000521">
    <property type="entry name" value="Transaminase_4ab_Lys_Orn"/>
    <property type="match status" value="1"/>
</dbReference>
<evidence type="ECO:0000256" key="1">
    <source>
        <dbReference type="ARBA" id="ARBA00001933"/>
    </source>
</evidence>
<evidence type="ECO:0000313" key="8">
    <source>
        <dbReference type="Proteomes" id="UP000307592"/>
    </source>
</evidence>
<dbReference type="Proteomes" id="UP000307592">
    <property type="component" value="Unassembled WGS sequence"/>
</dbReference>
<dbReference type="CDD" id="cd00610">
    <property type="entry name" value="OAT_like"/>
    <property type="match status" value="1"/>
</dbReference>
<keyword evidence="3 7" id="KW-0032">Aminotransferase</keyword>
<keyword evidence="5 6" id="KW-0663">Pyridoxal phosphate</keyword>
<dbReference type="InterPro" id="IPR004637">
    <property type="entry name" value="Dat"/>
</dbReference>
<dbReference type="PANTHER" id="PTHR43552">
    <property type="entry name" value="DIAMINOBUTYRATE--2-OXOGLUTARATE AMINOTRANSFERASE"/>
    <property type="match status" value="1"/>
</dbReference>
<dbReference type="GO" id="GO:0030170">
    <property type="term" value="F:pyridoxal phosphate binding"/>
    <property type="evidence" value="ECO:0007669"/>
    <property type="project" value="InterPro"/>
</dbReference>
<dbReference type="InterPro" id="IPR015424">
    <property type="entry name" value="PyrdxlP-dep_Trfase"/>
</dbReference>
<dbReference type="RefSeq" id="WP_139655622.1">
    <property type="nucleotide sequence ID" value="NZ_CAWOQH010000046.1"/>
</dbReference>
<comment type="similarity">
    <text evidence="2 6">Belongs to the class-III pyridoxal-phosphate-dependent aminotransferase family.</text>
</comment>
<dbReference type="InterPro" id="IPR049704">
    <property type="entry name" value="Aminotrans_3_PPA_site"/>
</dbReference>
<keyword evidence="4 7" id="KW-0808">Transferase</keyword>
<dbReference type="SUPFAM" id="SSF53383">
    <property type="entry name" value="PLP-dependent transferases"/>
    <property type="match status" value="1"/>
</dbReference>
<dbReference type="PROSITE" id="PS00600">
    <property type="entry name" value="AA_TRANSFER_CLASS_3"/>
    <property type="match status" value="1"/>
</dbReference>
<comment type="caution">
    <text evidence="7">The sequence shown here is derived from an EMBL/GenBank/DDBJ whole genome shotgun (WGS) entry which is preliminary data.</text>
</comment>
<dbReference type="PANTHER" id="PTHR43552:SF1">
    <property type="entry name" value="DIAMINOBUTYRATE--2-OXOGLUTARATE AMINOTRANSFERASE"/>
    <property type="match status" value="1"/>
</dbReference>
<sequence>MNKVNIHTTIPGPFSKIALEKQLEQESSAVSYPKRIQVSLEKGDGCYVQDIDGNVFIDFLSGAGSLPLGHSHPELIAEVNAQVSKLCLGLDFPTPAKELFTEAHLSMLPENLRNKYKIHFCGPTGADAIEAAIKLAKISTGAEEIISFRGGYHGCTNGAIAVTGNRSMKKNILGRMPGVHFFPYGSESQSSESWVLNSDHIDAGLYLESALNDANSGLGNIAAIILELIQGEGGVYLAQKSFVDSIIRVSKAHSIPVIIDEIQTGCGRTGTWYAFEQYGIEPDIFVTSKGTSGIGLPSSLMFYKKDFNNWTPGIHIGTFRGNQLAFASGAKAIEIIKRDNLLENVKQRSIQIKNHLAELKNDFNIIGEIRGKGLMLGVEILNARTGKACEITAKHIQKIALNKGLITELGGRNDTVLRILPPLNVSSDTIEEATEILRNTFLAYMNEFQLLEEGVQ</sequence>
<dbReference type="Gene3D" id="3.40.640.10">
    <property type="entry name" value="Type I PLP-dependent aspartate aminotransferase-like (Major domain)"/>
    <property type="match status" value="1"/>
</dbReference>
<protein>
    <submittedName>
        <fullName evidence="7">Aminotransferase class III-fold pyridoxal phosphate-dependent enzyme</fullName>
    </submittedName>
</protein>
<name>A0A5C4RHS9_PHOLU</name>
<dbReference type="EMBL" id="SBIJ01000014">
    <property type="protein sequence ID" value="TNH43570.1"/>
    <property type="molecule type" value="Genomic_DNA"/>
</dbReference>
<organism evidence="7 8">
    <name type="scientific">Photorhabdus luminescens subsp. sonorensis</name>
    <dbReference type="NCBI Taxonomy" id="1173677"/>
    <lineage>
        <taxon>Bacteria</taxon>
        <taxon>Pseudomonadati</taxon>
        <taxon>Pseudomonadota</taxon>
        <taxon>Gammaproteobacteria</taxon>
        <taxon>Enterobacterales</taxon>
        <taxon>Morganellaceae</taxon>
        <taxon>Photorhabdus</taxon>
    </lineage>
</organism>